<dbReference type="PANTHER" id="PTHR33627:SF1">
    <property type="entry name" value="TRANSPOSASE"/>
    <property type="match status" value="1"/>
</dbReference>
<dbReference type="EMBL" id="SSMQ01000077">
    <property type="protein sequence ID" value="TKC98007.1"/>
    <property type="molecule type" value="Genomic_DNA"/>
</dbReference>
<sequence length="445" mass="49558">MPSLIYGPSWSAVAKNLAQRLPLRWFACVTAVKPTFKNDELAEEHWEREFEHWIAPFLLEFGYPSQQKWGPIYIRGLLGPGDRKSIEPMAARVCPGETQQLHHFLSTSRWDTAGHECVLLEKAGALVGGKTAHLVIDDTAIPKKGTHSVGVAHQYCGQLGKNANCQALVSITLARDEVPVPVALRLYLPKEWAHDPARRRRAKVPEDVVFRTKWQIALAEVERIVRSGIEFGDVLADAGYGACAAFRRGLSDLKLRWAVGVNPNQLVYPKSVRVTAPERTRSGGRPPKRGKVSAAPKKAKEVFSTRAKNGFKDVQWRDGTKGPLSASFAAIRVRVADGPKVIGHNHGPGEEAWLVCEERANGVRKYYLSNYPPDTDLGTLASAIKARWACEQAHQQMKEELGLDHVECRSWHALHHHALLTMMAFAFLQHLRNAEKNAWAQRPAA</sequence>
<dbReference type="InterPro" id="IPR012337">
    <property type="entry name" value="RNaseH-like_sf"/>
</dbReference>
<gene>
    <name evidence="2" type="ORF">E8A74_43220</name>
</gene>
<dbReference type="Pfam" id="PF13546">
    <property type="entry name" value="DDE_5"/>
    <property type="match status" value="1"/>
</dbReference>
<dbReference type="OrthoDB" id="6139076at2"/>
<protein>
    <submittedName>
        <fullName evidence="2">IS701 family transposase</fullName>
    </submittedName>
</protein>
<reference evidence="2 3" key="1">
    <citation type="submission" date="2019-04" db="EMBL/GenBank/DDBJ databases">
        <authorList>
            <person name="Li Y."/>
            <person name="Wang J."/>
        </authorList>
    </citation>
    <scope>NUCLEOTIDE SEQUENCE [LARGE SCALE GENOMIC DNA]</scope>
    <source>
        <strain evidence="2 3">DSM 14668</strain>
    </source>
</reference>
<comment type="caution">
    <text evidence="2">The sequence shown here is derived from an EMBL/GenBank/DDBJ whole genome shotgun (WGS) entry which is preliminary data.</text>
</comment>
<keyword evidence="3" id="KW-1185">Reference proteome</keyword>
<dbReference type="Proteomes" id="UP000309215">
    <property type="component" value="Unassembled WGS sequence"/>
</dbReference>
<dbReference type="InterPro" id="IPR039365">
    <property type="entry name" value="IS701-like"/>
</dbReference>
<dbReference type="PANTHER" id="PTHR33627">
    <property type="entry name" value="TRANSPOSASE"/>
    <property type="match status" value="1"/>
</dbReference>
<organism evidence="2 3">
    <name type="scientific">Polyangium fumosum</name>
    <dbReference type="NCBI Taxonomy" id="889272"/>
    <lineage>
        <taxon>Bacteria</taxon>
        <taxon>Pseudomonadati</taxon>
        <taxon>Myxococcota</taxon>
        <taxon>Polyangia</taxon>
        <taxon>Polyangiales</taxon>
        <taxon>Polyangiaceae</taxon>
        <taxon>Polyangium</taxon>
    </lineage>
</organism>
<dbReference type="NCBIfam" id="NF033540">
    <property type="entry name" value="transpos_IS701"/>
    <property type="match status" value="1"/>
</dbReference>
<dbReference type="SUPFAM" id="SSF53098">
    <property type="entry name" value="Ribonuclease H-like"/>
    <property type="match status" value="1"/>
</dbReference>
<accession>A0A4U1IUB5</accession>
<dbReference type="AlphaFoldDB" id="A0A4U1IUB5"/>
<feature type="domain" description="Transposase IS701-like DDE" evidence="1">
    <location>
        <begin position="57"/>
        <end position="323"/>
    </location>
</feature>
<evidence type="ECO:0000313" key="2">
    <source>
        <dbReference type="EMBL" id="TKC98007.1"/>
    </source>
</evidence>
<proteinExistence type="predicted"/>
<name>A0A4U1IUB5_9BACT</name>
<evidence type="ECO:0000259" key="1">
    <source>
        <dbReference type="Pfam" id="PF13546"/>
    </source>
</evidence>
<dbReference type="InterPro" id="IPR038721">
    <property type="entry name" value="IS701-like_DDE_dom"/>
</dbReference>
<evidence type="ECO:0000313" key="3">
    <source>
        <dbReference type="Proteomes" id="UP000309215"/>
    </source>
</evidence>